<protein>
    <submittedName>
        <fullName evidence="2">Uncharacterized protein</fullName>
    </submittedName>
</protein>
<reference evidence="2 3" key="1">
    <citation type="submission" date="2018-01" db="EMBL/GenBank/DDBJ databases">
        <title>Deinococcus koreensis sp. nov., a radiation-resistant bacterium isolated from river water.</title>
        <authorList>
            <person name="Choi A."/>
        </authorList>
    </citation>
    <scope>NUCLEOTIDE SEQUENCE [LARGE SCALE GENOMIC DNA]</scope>
    <source>
        <strain evidence="2 3">SJW1-2</strain>
    </source>
</reference>
<evidence type="ECO:0000256" key="1">
    <source>
        <dbReference type="SAM" id="Phobius"/>
    </source>
</evidence>
<keyword evidence="3" id="KW-1185">Reference proteome</keyword>
<dbReference type="AlphaFoldDB" id="A0A2K3UUU8"/>
<feature type="transmembrane region" description="Helical" evidence="1">
    <location>
        <begin position="126"/>
        <end position="146"/>
    </location>
</feature>
<keyword evidence="1" id="KW-0812">Transmembrane</keyword>
<comment type="caution">
    <text evidence="2">The sequence shown here is derived from an EMBL/GenBank/DDBJ whole genome shotgun (WGS) entry which is preliminary data.</text>
</comment>
<keyword evidence="1" id="KW-0472">Membrane</keyword>
<dbReference type="OrthoDB" id="61841at2"/>
<feature type="transmembrane region" description="Helical" evidence="1">
    <location>
        <begin position="12"/>
        <end position="31"/>
    </location>
</feature>
<evidence type="ECO:0000313" key="3">
    <source>
        <dbReference type="Proteomes" id="UP000236379"/>
    </source>
</evidence>
<name>A0A2K3UUU8_9DEIO</name>
<feature type="transmembrane region" description="Helical" evidence="1">
    <location>
        <begin position="93"/>
        <end position="114"/>
    </location>
</feature>
<evidence type="ECO:0000313" key="2">
    <source>
        <dbReference type="EMBL" id="PNY80307.1"/>
    </source>
</evidence>
<accession>A0A2K3UUU8</accession>
<feature type="transmembrane region" description="Helical" evidence="1">
    <location>
        <begin position="63"/>
        <end position="81"/>
    </location>
</feature>
<keyword evidence="1" id="KW-1133">Transmembrane helix</keyword>
<dbReference type="Proteomes" id="UP000236379">
    <property type="component" value="Unassembled WGS sequence"/>
</dbReference>
<feature type="transmembrane region" description="Helical" evidence="1">
    <location>
        <begin position="38"/>
        <end position="57"/>
    </location>
</feature>
<sequence length="282" mass="30224">MLLPWPPLDPVSGALALCVALIAAQWLWRVAREARLGFVPGSAWWAVPGVVCLPLAAILDVPALFGVGAALLLLAEFWPLAYRRPRSRPDPAWPAVGAVLSLVAVFGVLRRGALGPEAVGAGPQPILLTLLLGLSVASAAGLVAALRFPKVATRPALGFQARWNRTLTPDWPELNVTLSERGAHLRNVSRTPLRLAGWSPAGMNAWYRVRDEQGRVLAELAAGQVALLPVTPFDSGVRVWYGPVEGRRGARPREGQDAGNPQARLFRADWTPAAQAAQRVLN</sequence>
<gene>
    <name evidence="2" type="ORF">CVO96_02040</name>
</gene>
<proteinExistence type="predicted"/>
<organism evidence="2 3">
    <name type="scientific">Deinococcus koreensis</name>
    <dbReference type="NCBI Taxonomy" id="2054903"/>
    <lineage>
        <taxon>Bacteria</taxon>
        <taxon>Thermotogati</taxon>
        <taxon>Deinococcota</taxon>
        <taxon>Deinococci</taxon>
        <taxon>Deinococcales</taxon>
        <taxon>Deinococcaceae</taxon>
        <taxon>Deinococcus</taxon>
    </lineage>
</organism>
<dbReference type="EMBL" id="PPPD01000001">
    <property type="protein sequence ID" value="PNY80307.1"/>
    <property type="molecule type" value="Genomic_DNA"/>
</dbReference>